<feature type="domain" description="Glycosyl transferase family 1" evidence="1">
    <location>
        <begin position="1222"/>
        <end position="1390"/>
    </location>
</feature>
<gene>
    <name evidence="3" type="ORF">SAMN02745172_01392</name>
</gene>
<protein>
    <submittedName>
        <fullName evidence="3">Glycosyltransferase, GT2 family</fullName>
    </submittedName>
</protein>
<dbReference type="Proteomes" id="UP000186406">
    <property type="component" value="Unassembled WGS sequence"/>
</dbReference>
<dbReference type="Pfam" id="PF00534">
    <property type="entry name" value="Glycos_transf_1"/>
    <property type="match status" value="2"/>
</dbReference>
<sequence>MSSSDQHLVTNDELVVLLDVLSSCAGSLPSGYVGDAWDAHVPFVLWLSSHLAPRGIVSFLPEPTTVVAMLADRTPAATLYCPPEAGRIAPASRGARAHWLADRLGDRLHLIETPDDVSATAGTVDLVLVDGAGNGLSAEEQIAALGDALSPHAVALVAHIAPAPSSSAGSPGTAAWRALLAAYPAAFPVGRGLAVVPVGTVPPGLQALAEAARGEGLQGLERLFARLGSLYETAFGVAAERSMAAERRASEAAIASRQIQRQLALAQSRADEALRAAAEAHAVLDATRASVSWRITRPVRTASTSFPAIARILRGFARNNPGLVHETRWALRAAANLARLKAPPPRVALPAPATAATSPAGREPVLWFFMGDTIDWLSDHSHLTGVGRVTAELFRGGVEDRPRPRWLPAIATAGGAGLAQVSAGNWRGSGPAIEELRKVCDGIPVQGMSAAPGDHVLFTGVIWNAHYVELIERLVRNGLTFSVLVHDIIPIDEPEFVSPEFNAGFTLWMDAVARKASTLFVSTDFVRHQIEAWAREMKIARRQPIVTIPFGPSLVPVPEAAKPLRPGVTVPYALSVGTIDKRKNQAMLPRLWRRLVETLGADKVPMLVLVGRDDLRLGTTDENVAALAKAGRIAILEDVADAELADLYRLCLFTVFPTLSEGYGLSISDTLAYGKVPISSGLEPIREYAGNLPWYFDPLDDDDAYRVMSRAVLNPDVLAKAEARIAAEWHPSSWRTAADVTAAALDSFVNARANGARIPDELRLDRPLEELRAKARRWSGGDRPDVSILIINWNAADMTRTCVEHIWEHTEGLTYEILIADNGSRRAEFEPLRVLEPDVRLVQLEVNRYFGEANNIIAEHARGRFLCLLNNDVFVPEGWLTGLHAALTERPKAAAVGPVFLFPDDTIQEAGGNMDPSGIPARSLRGKPAAAIRNMPAKAVDYISAAALLVHRDSFFDAGGFDLAFEPAYYEDTDFCFKLAALGQEVWLIPSVTVIHLEGYSTDEKAIPSARKRALGDLNRGKFLSRWGDYLEDRSPETLAAGRALFTPATRQRPAPPADARRALIYTPYNLTPGGGERYLLTLADALSTRFNVTIATPHPYSHLRLTNLACVFGLDLSGCRIVTELDLPDEPEFDIQVVMGNHVTPPIPAQARDSYYHCQFPFPLPADGTPDPALLTGYRAVLVNSDFTRRNVLQGMQRYNLPMVRTDILYPPVPPYEGDARAKKKRMILTVGRFFVGGHAKRHDLLIEAFRSLAQRVGGDVEFHLAGSSTPGPEHMDYLNGLQAMAADLPVVFHVNCSNSELAGLYRDAAIYWHGTGLEENLKQHPELAEHFGIAIAEAMSAGCVAFALNAGGAREIITDGEDGFLYDSLEMLTMRTAAILRPQKDEERIEIGTRAAERARAFTPDRFIGHVLELIS</sequence>
<feature type="domain" description="Glycosyl transferase family 1" evidence="1">
    <location>
        <begin position="569"/>
        <end position="716"/>
    </location>
</feature>
<evidence type="ECO:0000313" key="3">
    <source>
        <dbReference type="EMBL" id="SHO63459.1"/>
    </source>
</evidence>
<dbReference type="Pfam" id="PF00535">
    <property type="entry name" value="Glycos_transf_2"/>
    <property type="match status" value="1"/>
</dbReference>
<dbReference type="InterPro" id="IPR001173">
    <property type="entry name" value="Glyco_trans_2-like"/>
</dbReference>
<dbReference type="SUPFAM" id="SSF53756">
    <property type="entry name" value="UDP-Glycosyltransferase/glycogen phosphorylase"/>
    <property type="match status" value="2"/>
</dbReference>
<accession>A0A1M7ZF73</accession>
<dbReference type="STRING" id="1123029.SAMN02745172_01392"/>
<dbReference type="SUPFAM" id="SSF53448">
    <property type="entry name" value="Nucleotide-diphospho-sugar transferases"/>
    <property type="match status" value="1"/>
</dbReference>
<dbReference type="PANTHER" id="PTHR43179:SF7">
    <property type="entry name" value="RHAMNOSYLTRANSFERASE WBBL"/>
    <property type="match status" value="1"/>
</dbReference>
<dbReference type="PANTHER" id="PTHR43179">
    <property type="entry name" value="RHAMNOSYLTRANSFERASE WBBL"/>
    <property type="match status" value="1"/>
</dbReference>
<dbReference type="RefSeq" id="WP_073626875.1">
    <property type="nucleotide sequence ID" value="NZ_FRXO01000002.1"/>
</dbReference>
<reference evidence="3 4" key="1">
    <citation type="submission" date="2016-12" db="EMBL/GenBank/DDBJ databases">
        <authorList>
            <person name="Song W.-J."/>
            <person name="Kurnit D.M."/>
        </authorList>
    </citation>
    <scope>NUCLEOTIDE SEQUENCE [LARGE SCALE GENOMIC DNA]</scope>
    <source>
        <strain evidence="3 4">DSM 19599</strain>
    </source>
</reference>
<dbReference type="Gene3D" id="3.40.50.2000">
    <property type="entry name" value="Glycogen Phosphorylase B"/>
    <property type="match status" value="2"/>
</dbReference>
<dbReference type="GO" id="GO:0016757">
    <property type="term" value="F:glycosyltransferase activity"/>
    <property type="evidence" value="ECO:0007669"/>
    <property type="project" value="InterPro"/>
</dbReference>
<keyword evidence="3" id="KW-0808">Transferase</keyword>
<dbReference type="InterPro" id="IPR029044">
    <property type="entry name" value="Nucleotide-diphossugar_trans"/>
</dbReference>
<evidence type="ECO:0000259" key="1">
    <source>
        <dbReference type="Pfam" id="PF00534"/>
    </source>
</evidence>
<dbReference type="OrthoDB" id="9783791at2"/>
<organism evidence="3 4">
    <name type="scientific">Pseudoxanthobacter soli DSM 19599</name>
    <dbReference type="NCBI Taxonomy" id="1123029"/>
    <lineage>
        <taxon>Bacteria</taxon>
        <taxon>Pseudomonadati</taxon>
        <taxon>Pseudomonadota</taxon>
        <taxon>Alphaproteobacteria</taxon>
        <taxon>Hyphomicrobiales</taxon>
        <taxon>Segnochrobactraceae</taxon>
        <taxon>Pseudoxanthobacter</taxon>
    </lineage>
</organism>
<evidence type="ECO:0000313" key="4">
    <source>
        <dbReference type="Proteomes" id="UP000186406"/>
    </source>
</evidence>
<feature type="domain" description="Glycosyltransferase 2-like" evidence="2">
    <location>
        <begin position="787"/>
        <end position="908"/>
    </location>
</feature>
<keyword evidence="4" id="KW-1185">Reference proteome</keyword>
<evidence type="ECO:0000259" key="2">
    <source>
        <dbReference type="Pfam" id="PF00535"/>
    </source>
</evidence>
<dbReference type="CDD" id="cd03801">
    <property type="entry name" value="GT4_PimA-like"/>
    <property type="match status" value="1"/>
</dbReference>
<dbReference type="EMBL" id="FRXO01000002">
    <property type="protein sequence ID" value="SHO63459.1"/>
    <property type="molecule type" value="Genomic_DNA"/>
</dbReference>
<dbReference type="Gene3D" id="3.90.550.10">
    <property type="entry name" value="Spore Coat Polysaccharide Biosynthesis Protein SpsA, Chain A"/>
    <property type="match status" value="1"/>
</dbReference>
<proteinExistence type="predicted"/>
<dbReference type="CDD" id="cd04186">
    <property type="entry name" value="GT_2_like_c"/>
    <property type="match status" value="1"/>
</dbReference>
<name>A0A1M7ZF73_9HYPH</name>
<dbReference type="InterPro" id="IPR001296">
    <property type="entry name" value="Glyco_trans_1"/>
</dbReference>